<feature type="binding site" evidence="41">
    <location>
        <position position="1122"/>
    </location>
    <ligand>
        <name>Ca(2+)</name>
        <dbReference type="ChEBI" id="CHEBI:29108"/>
        <label>3</label>
    </ligand>
</feature>
<dbReference type="SUPFAM" id="SSF55486">
    <property type="entry name" value="Metalloproteases ('zincins'), catalytic domain"/>
    <property type="match status" value="1"/>
</dbReference>
<evidence type="ECO:0000256" key="28">
    <source>
        <dbReference type="ARBA" id="ARBA00023145"/>
    </source>
</evidence>
<keyword evidence="23" id="KW-0735">Signal-anchor</keyword>
<evidence type="ECO:0000259" key="49">
    <source>
        <dbReference type="PROSITE" id="PS51670"/>
    </source>
</evidence>
<comment type="subcellular location">
    <subcellularLocation>
        <location evidence="3">Cytoplasm</location>
    </subcellularLocation>
    <subcellularLocation>
        <location evidence="4">Endoplasmic reticulum membrane</location>
        <topology evidence="4">Single-pass type II membrane protein</topology>
    </subcellularLocation>
    <subcellularLocation>
        <location evidence="2">Endosome</location>
    </subcellularLocation>
</comment>
<evidence type="ECO:0000256" key="16">
    <source>
        <dbReference type="ARBA" id="ARBA00022753"/>
    </source>
</evidence>
<feature type="repeat" description="ANK" evidence="42">
    <location>
        <begin position="633"/>
        <end position="657"/>
    </location>
</feature>
<dbReference type="Gene3D" id="1.25.40.20">
    <property type="entry name" value="Ankyrin repeat-containing domain"/>
    <property type="match status" value="4"/>
</dbReference>
<evidence type="ECO:0000256" key="43">
    <source>
        <dbReference type="PROSITE-ProRule" id="PRU00228"/>
    </source>
</evidence>
<evidence type="ECO:0000256" key="29">
    <source>
        <dbReference type="ARBA" id="ARBA00023157"/>
    </source>
</evidence>
<keyword evidence="18" id="KW-0833">Ubl conjugation pathway</keyword>
<feature type="repeat" description="ANK" evidence="42">
    <location>
        <begin position="667"/>
        <end position="699"/>
    </location>
</feature>
<dbReference type="GO" id="GO:0003779">
    <property type="term" value="F:actin binding"/>
    <property type="evidence" value="ECO:0007669"/>
    <property type="project" value="UniProtKB-KW"/>
</dbReference>
<evidence type="ECO:0000256" key="30">
    <source>
        <dbReference type="ARBA" id="ARBA00023180"/>
    </source>
</evidence>
<keyword evidence="13" id="KW-0812">Transmembrane</keyword>
<dbReference type="SMART" id="SM00254">
    <property type="entry name" value="ShKT"/>
    <property type="match status" value="1"/>
</dbReference>
<keyword evidence="19" id="KW-0378">Hydrolase</keyword>
<dbReference type="Gene3D" id="3.30.40.10">
    <property type="entry name" value="Zinc/RING finger domain, C3HC4 (zinc finger)"/>
    <property type="match status" value="2"/>
</dbReference>
<evidence type="ECO:0000313" key="50">
    <source>
        <dbReference type="EMBL" id="ERE83311.1"/>
    </source>
</evidence>
<dbReference type="GO" id="GO:0004222">
    <property type="term" value="F:metalloendopeptidase activity"/>
    <property type="evidence" value="ECO:0007669"/>
    <property type="project" value="InterPro"/>
</dbReference>
<dbReference type="InterPro" id="IPR021190">
    <property type="entry name" value="Pept_M10A"/>
</dbReference>
<dbReference type="InterPro" id="IPR037252">
    <property type="entry name" value="Mib_Herc2_sf"/>
</dbReference>
<dbReference type="CDD" id="cd04278">
    <property type="entry name" value="ZnMc_MMP"/>
    <property type="match status" value="1"/>
</dbReference>
<dbReference type="Gene3D" id="2.30.30.40">
    <property type="entry name" value="SH3 Domains"/>
    <property type="match status" value="2"/>
</dbReference>
<feature type="domain" description="ShKT" evidence="49">
    <location>
        <begin position="1214"/>
        <end position="1248"/>
    </location>
</feature>
<comment type="caution">
    <text evidence="44">Lacks conserved residue(s) required for the propagation of feature annotation.</text>
</comment>
<feature type="binding site" evidence="41">
    <location>
        <position position="1108"/>
    </location>
    <ligand>
        <name>Zn(2+)</name>
        <dbReference type="ChEBI" id="CHEBI:29105"/>
        <label>1</label>
    </ligand>
</feature>
<evidence type="ECO:0000256" key="31">
    <source>
        <dbReference type="ARBA" id="ARBA00023203"/>
    </source>
</evidence>
<keyword evidence="31" id="KW-0009">Actin-binding</keyword>
<feature type="disulfide bond" evidence="44">
    <location>
        <begin position="1214"/>
        <end position="1248"/>
    </location>
</feature>
<dbReference type="SUPFAM" id="SSF48726">
    <property type="entry name" value="Immunoglobulin"/>
    <property type="match status" value="1"/>
</dbReference>
<accession>A0A061ICM2</accession>
<dbReference type="Pfam" id="PF12796">
    <property type="entry name" value="Ank_2"/>
    <property type="match status" value="2"/>
</dbReference>
<dbReference type="InterPro" id="IPR033739">
    <property type="entry name" value="M10A_MMP"/>
</dbReference>
<evidence type="ECO:0000256" key="21">
    <source>
        <dbReference type="ARBA" id="ARBA00022833"/>
    </source>
</evidence>
<dbReference type="PRINTS" id="PR00138">
    <property type="entry name" value="MATRIXIN"/>
</dbReference>
<dbReference type="Pfam" id="PF00023">
    <property type="entry name" value="Ank"/>
    <property type="match status" value="2"/>
</dbReference>
<comment type="function">
    <text evidence="34">E3 ubiquitin-protein ligase that mediates ubiquitination of Delta receptors, which act as ligands of Notch proteins. Positively regulates the Delta-mediated Notch signaling by ubiquitinating the intracellular domain of Delta, leading to endocytosis of Delta receptors.</text>
</comment>
<dbReference type="GO" id="GO:0007219">
    <property type="term" value="P:Notch signaling pathway"/>
    <property type="evidence" value="ECO:0007669"/>
    <property type="project" value="UniProtKB-KW"/>
</dbReference>
<dbReference type="InterPro" id="IPR024079">
    <property type="entry name" value="MetalloPept_cat_dom_sf"/>
</dbReference>
<comment type="function">
    <text evidence="33">Protease. May regulate the surface expression of some potassium channels by retaining them in the endoplasmic reticulum.</text>
</comment>
<dbReference type="InterPro" id="IPR013083">
    <property type="entry name" value="Znf_RING/FYVE/PHD"/>
</dbReference>
<evidence type="ECO:0000256" key="38">
    <source>
        <dbReference type="ARBA" id="ARBA00078905"/>
    </source>
</evidence>
<evidence type="ECO:0000256" key="8">
    <source>
        <dbReference type="ARBA" id="ARBA00022490"/>
    </source>
</evidence>
<name>A0A061ICM2_CRIGR</name>
<dbReference type="GO" id="GO:0016567">
    <property type="term" value="P:protein ubiquitination"/>
    <property type="evidence" value="ECO:0007669"/>
    <property type="project" value="UniProtKB-UniPathway"/>
</dbReference>
<feature type="repeat" description="ANK" evidence="42">
    <location>
        <begin position="497"/>
        <end position="529"/>
    </location>
</feature>
<sequence>MDLDPHAGVQVGMRVVRGMDWKWGQQDGGEGGVGTVVELGRHGSPSTPDRTVVVQWDQGTRTNYRAGYQGAHDLLLYDNAQIGIRHPNIICDCCKKHGLRGMRWKCRVCFDYDLCTQCYMHNKHDLTHAFERYETSHSRPVTLSPRQGLPRVPLRGIFQGAKVVRGPDWEWGSQDGGEGKTGRVVDIRGWDVETGRSVASVTWADGTTNVYRVGHKGKVDLKCVGEAAGGFYYKEHLPKLGKPAELQRRVSADGQPFQRGDKVKCLLDTDVLRDMQEGHGGWNPRMAEFIGQMGTVHRITDRGDVRVQFNHETRWTFHPGALTKHNSFWVGDVVRVIDDLDTAKRLQAGHGEWTDDMAPALGRVGKVVKVFGDGNLRVAVGGQRWTFSPSCLVAYRPEEDANLDVAERSRENKSSLSVALDKLRAQKSDPEHPGRLVVEAALGNQGEGPEFMCWLSSQVDTKNQGRTALQVAAYLGQVELVRLLLQARASVDLLDDEGNTALHYAALGNQPEATRVLLSAGCGVDARNGTRSTALHVAVQRGFLEVVKTLCERGCDVNLPDAHADTPLHSAISAGAGASSIVEVLTEVPGIDVTATNSQGFTLLHHASLKGHVLAVRKILARARQLVDAKKEDGFTALHLAALNNHREVAQVLIREGRCDVNVRNRKLQSPLHLAVQQAHLGLVPLLVDAGCSVNTEDEEGDTALHVALQRHQLLPLVADRAGGDPGPLQLLSRLQASGLPGSTELTVGAAVACFLALEGADISYANHRGRSPLDLATEGRVLKALQGCAQRFRERQAGGGGGMPPGPRHVLSTPNTVTNLHVSGTAGPDAAECLVCSELALLVLFSPCQHRTVCEECARRMKKCIRCQVVISKKLRPDGSEVVNTIQVPGPPRQLVEELQSRYRQMEERITCPICIDSHIRLVFQCGHGACAPCGAALNACPICRQPIRDRIQIFVMGCRACVHLEGSGALQQGRWFGDVLSGLCLLSALVLLEWPWAPAENAWSAARNVAAPNPPGVSTAQAPSTLTILVPRRRRYTLTPARLRWNHFNLTYRILSFPRNLLNPEETRQGLAAAFRMWSDVSPFRFREVAPDLPSDLQIGFYPTNHTDCLVSALHHCFDGPTGELAHAFFPPHGGIHFDDSEYWVLGPTRYSWKKGVWLTDLVHVAAHEIGHALGLMHSQQHEALMHINATLRGWKALSQDELWGLHRLYGCLDRLFRCTSWARKGFCDTHQRLMKRLCPRSCDFCYEFPFPTVATTTPPTRMKTRLVKEGRNMTFHCGQKILHKKGKVYWYKDQEPLEFSYPGYLDLGEAQLSIIANAINEGTYTCVVRRHQRVLTTYSWRVRVRS</sequence>
<proteinExistence type="inferred from homology"/>
<dbReference type="SUPFAM" id="SSF57850">
    <property type="entry name" value="RING/U-box"/>
    <property type="match status" value="2"/>
</dbReference>
<comment type="pathway">
    <text evidence="5">Protein modification; protein ubiquitination.</text>
</comment>
<dbReference type="GO" id="GO:0031012">
    <property type="term" value="C:extracellular matrix"/>
    <property type="evidence" value="ECO:0007669"/>
    <property type="project" value="InterPro"/>
</dbReference>
<feature type="domain" description="Ig-like" evidence="47">
    <location>
        <begin position="1254"/>
        <end position="1339"/>
    </location>
</feature>
<dbReference type="InterPro" id="IPR000433">
    <property type="entry name" value="Znf_ZZ"/>
</dbReference>
<evidence type="ECO:0000256" key="37">
    <source>
        <dbReference type="ARBA" id="ARBA00074039"/>
    </source>
</evidence>
<evidence type="ECO:0000256" key="11">
    <source>
        <dbReference type="ARBA" id="ARBA00022679"/>
    </source>
</evidence>
<keyword evidence="24" id="KW-0914">Notch signaling pathway</keyword>
<evidence type="ECO:0000256" key="10">
    <source>
        <dbReference type="ARBA" id="ARBA00022670"/>
    </source>
</evidence>
<evidence type="ECO:0000259" key="47">
    <source>
        <dbReference type="PROSITE" id="PS50835"/>
    </source>
</evidence>
<dbReference type="PROSITE" id="PS50088">
    <property type="entry name" value="ANK_REPEAT"/>
    <property type="match status" value="5"/>
</dbReference>
<dbReference type="PROSITE" id="PS50835">
    <property type="entry name" value="IG_LIKE"/>
    <property type="match status" value="1"/>
</dbReference>
<keyword evidence="20" id="KW-0256">Endoplasmic reticulum</keyword>
<evidence type="ECO:0000256" key="19">
    <source>
        <dbReference type="ARBA" id="ARBA00022801"/>
    </source>
</evidence>
<feature type="binding site" evidence="41">
    <location>
        <position position="1121"/>
    </location>
    <ligand>
        <name>Ca(2+)</name>
        <dbReference type="ChEBI" id="CHEBI:29108"/>
        <label>3</label>
    </ligand>
</feature>
<dbReference type="SMART" id="SM00291">
    <property type="entry name" value="ZnF_ZZ"/>
    <property type="match status" value="1"/>
</dbReference>
<evidence type="ECO:0000259" key="45">
    <source>
        <dbReference type="PROSITE" id="PS50089"/>
    </source>
</evidence>
<dbReference type="GO" id="GO:0005768">
    <property type="term" value="C:endosome"/>
    <property type="evidence" value="ECO:0007669"/>
    <property type="project" value="UniProtKB-SubCell"/>
</dbReference>
<dbReference type="InterPro" id="IPR007110">
    <property type="entry name" value="Ig-like_dom"/>
</dbReference>
<keyword evidence="30" id="KW-0325">Glycoprotein</keyword>
<dbReference type="EMBL" id="KE668953">
    <property type="protein sequence ID" value="ERE83311.1"/>
    <property type="molecule type" value="Genomic_DNA"/>
</dbReference>
<dbReference type="InterPro" id="IPR042056">
    <property type="entry name" value="MIB1/2_ZZ"/>
</dbReference>
<reference evidence="51" key="1">
    <citation type="journal article" date="2013" name="Nat. Biotechnol.">
        <title>Chinese hamster genome sequenced from sorted chromosomes.</title>
        <authorList>
            <person name="Brinkrolf K."/>
            <person name="Rupp O."/>
            <person name="Laux H."/>
            <person name="Kollin F."/>
            <person name="Ernst W."/>
            <person name="Linke B."/>
            <person name="Kofler R."/>
            <person name="Romand S."/>
            <person name="Hesse F."/>
            <person name="Budach W.E."/>
            <person name="Galosy S."/>
            <person name="Muller D."/>
            <person name="Noll T."/>
            <person name="Wienberg J."/>
            <person name="Jostock T."/>
            <person name="Leonard M."/>
            <person name="Grillari J."/>
            <person name="Tauch A."/>
            <person name="Goesmann A."/>
            <person name="Helk B."/>
            <person name="Mott J.E."/>
            <person name="Puhler A."/>
            <person name="Borth N."/>
        </authorList>
    </citation>
    <scope>NUCLEOTIDE SEQUENCE [LARGE SCALE GENOMIC DNA]</scope>
    <source>
        <strain evidence="51">17A/GY</strain>
    </source>
</reference>
<dbReference type="Pfam" id="PF00413">
    <property type="entry name" value="Peptidase_M10"/>
    <property type="match status" value="1"/>
</dbReference>
<dbReference type="Pfam" id="PF01549">
    <property type="entry name" value="ShK"/>
    <property type="match status" value="1"/>
</dbReference>
<dbReference type="Pfam" id="PF18346">
    <property type="entry name" value="SH3_15"/>
    <property type="match status" value="2"/>
</dbReference>
<evidence type="ECO:0000256" key="34">
    <source>
        <dbReference type="ARBA" id="ARBA00056224"/>
    </source>
</evidence>
<dbReference type="GO" id="GO:0008270">
    <property type="term" value="F:zinc ion binding"/>
    <property type="evidence" value="ECO:0007669"/>
    <property type="project" value="UniProtKB-KW"/>
</dbReference>
<dbReference type="MEROPS" id="M10.022"/>
<evidence type="ECO:0000256" key="6">
    <source>
        <dbReference type="ARBA" id="ARBA00010370"/>
    </source>
</evidence>
<dbReference type="Gene3D" id="2.60.40.10">
    <property type="entry name" value="Immunoglobulins"/>
    <property type="match status" value="1"/>
</dbReference>
<keyword evidence="41" id="KW-0106">Calcium</keyword>
<evidence type="ECO:0000256" key="27">
    <source>
        <dbReference type="ARBA" id="ARBA00023136"/>
    </source>
</evidence>
<evidence type="ECO:0000256" key="42">
    <source>
        <dbReference type="PROSITE-ProRule" id="PRU00023"/>
    </source>
</evidence>
<feature type="binding site" evidence="41">
    <location>
        <position position="1170"/>
    </location>
    <ligand>
        <name>Zn(2+)</name>
        <dbReference type="ChEBI" id="CHEBI:29105"/>
        <label>2</label>
        <note>catalytic</note>
    </ligand>
</feature>
<feature type="active site" evidence="40">
    <location>
        <position position="1171"/>
    </location>
</feature>
<dbReference type="Pfam" id="PF00569">
    <property type="entry name" value="ZZ"/>
    <property type="match status" value="1"/>
</dbReference>
<feature type="binding site" evidence="41">
    <location>
        <position position="1110"/>
    </location>
    <ligand>
        <name>Zn(2+)</name>
        <dbReference type="ChEBI" id="CHEBI:29105"/>
        <label>1</label>
    </ligand>
</feature>
<dbReference type="PRINTS" id="PR01415">
    <property type="entry name" value="ANKYRIN"/>
</dbReference>
<dbReference type="InterPro" id="IPR001818">
    <property type="entry name" value="Pept_M10_metallopeptidase"/>
</dbReference>
<dbReference type="InterPro" id="IPR036770">
    <property type="entry name" value="Ankyrin_rpt-contain_sf"/>
</dbReference>
<feature type="binding site" evidence="41">
    <location>
        <position position="1141"/>
    </location>
    <ligand>
        <name>Ca(2+)</name>
        <dbReference type="ChEBI" id="CHEBI:29108"/>
        <label>3</label>
    </ligand>
</feature>
<feature type="domain" description="MIB/HERC2" evidence="48">
    <location>
        <begin position="1"/>
        <end position="80"/>
    </location>
</feature>
<feature type="domain" description="ZZ-type" evidence="46">
    <location>
        <begin position="86"/>
        <end position="138"/>
    </location>
</feature>
<dbReference type="InterPro" id="IPR036179">
    <property type="entry name" value="Ig-like_dom_sf"/>
</dbReference>
<feature type="repeat" description="ANK" evidence="42">
    <location>
        <begin position="464"/>
        <end position="496"/>
    </location>
</feature>
<comment type="cofactor">
    <cofactor evidence="41">
        <name>Zn(2+)</name>
        <dbReference type="ChEBI" id="CHEBI:29105"/>
    </cofactor>
    <text evidence="41">Binds 2 Zn(2+) ions per subunit.</text>
</comment>
<evidence type="ECO:0000256" key="5">
    <source>
        <dbReference type="ARBA" id="ARBA00004906"/>
    </source>
</evidence>
<dbReference type="FunFam" id="2.30.30.40:FF:000078">
    <property type="entry name" value="Putative e3 ubiquitin-protein ligase mib2"/>
    <property type="match status" value="1"/>
</dbReference>
<dbReference type="FunFam" id="3.30.40.10:FF:000094">
    <property type="entry name" value="E3 ubiquitin-protein ligase MIB2 isoform X1"/>
    <property type="match status" value="1"/>
</dbReference>
<organism evidence="50 51">
    <name type="scientific">Cricetulus griseus</name>
    <name type="common">Chinese hamster</name>
    <name type="synonym">Cricetulus barabensis griseus</name>
    <dbReference type="NCBI Taxonomy" id="10029"/>
    <lineage>
        <taxon>Eukaryota</taxon>
        <taxon>Metazoa</taxon>
        <taxon>Chordata</taxon>
        <taxon>Craniata</taxon>
        <taxon>Vertebrata</taxon>
        <taxon>Euteleostomi</taxon>
        <taxon>Mammalia</taxon>
        <taxon>Eutheria</taxon>
        <taxon>Euarchontoglires</taxon>
        <taxon>Glires</taxon>
        <taxon>Rodentia</taxon>
        <taxon>Myomorpha</taxon>
        <taxon>Muroidea</taxon>
        <taxon>Cricetidae</taxon>
        <taxon>Cricetinae</taxon>
        <taxon>Cricetulus</taxon>
    </lineage>
</organism>
<feature type="binding site" evidence="41">
    <location>
        <position position="1180"/>
    </location>
    <ligand>
        <name>Zn(2+)</name>
        <dbReference type="ChEBI" id="CHEBI:29105"/>
        <label>2</label>
        <note>catalytic</note>
    </ligand>
</feature>
<dbReference type="CDD" id="cd16726">
    <property type="entry name" value="RING-HC_MIB2_rpt1"/>
    <property type="match status" value="1"/>
</dbReference>
<dbReference type="FunFam" id="1.25.40.20:FF:000158">
    <property type="entry name" value="E3 ubiquitin-protein ligase MIB2 isoform X3"/>
    <property type="match status" value="1"/>
</dbReference>
<evidence type="ECO:0000256" key="22">
    <source>
        <dbReference type="ARBA" id="ARBA00022843"/>
    </source>
</evidence>
<evidence type="ECO:0000256" key="12">
    <source>
        <dbReference type="ARBA" id="ARBA00022685"/>
    </source>
</evidence>
<evidence type="ECO:0000256" key="40">
    <source>
        <dbReference type="PIRSR" id="PIRSR621190-1"/>
    </source>
</evidence>
<dbReference type="GO" id="GO:0061630">
    <property type="term" value="F:ubiquitin protein ligase activity"/>
    <property type="evidence" value="ECO:0007669"/>
    <property type="project" value="UniProtKB-EC"/>
</dbReference>
<keyword evidence="26 42" id="KW-0040">ANK repeat</keyword>
<feature type="binding site" evidence="41">
    <location>
        <position position="1142"/>
    </location>
    <ligand>
        <name>Ca(2+)</name>
        <dbReference type="ChEBI" id="CHEBI:29108"/>
        <label>1</label>
    </ligand>
</feature>
<feature type="binding site" evidence="41">
    <location>
        <position position="1188"/>
    </location>
    <ligand>
        <name>Zn(2+)</name>
        <dbReference type="ChEBI" id="CHEBI:29105"/>
        <label>2</label>
        <note>catalytic</note>
    </ligand>
</feature>
<evidence type="ECO:0000256" key="18">
    <source>
        <dbReference type="ARBA" id="ARBA00022786"/>
    </source>
</evidence>
<evidence type="ECO:0000256" key="32">
    <source>
        <dbReference type="ARBA" id="ARBA00023319"/>
    </source>
</evidence>
<dbReference type="FunFam" id="3.30.40.10:FF:000250">
    <property type="entry name" value="E3 ubiquitin-protein ligase MIB2 isoform X2"/>
    <property type="match status" value="1"/>
</dbReference>
<feature type="binding site" evidence="41">
    <location>
        <position position="1098"/>
    </location>
    <ligand>
        <name>Ca(2+)</name>
        <dbReference type="ChEBI" id="CHEBI:29108"/>
        <label>2</label>
    </ligand>
</feature>
<dbReference type="PROSITE" id="PS01357">
    <property type="entry name" value="ZF_ZZ_1"/>
    <property type="match status" value="1"/>
</dbReference>
<dbReference type="Gene3D" id="3.30.60.90">
    <property type="match status" value="1"/>
</dbReference>
<keyword evidence="10" id="KW-0645">Protease</keyword>
<protein>
    <recommendedName>
        <fullName evidence="36">E3 ubiquitin-protein ligase MIB2</fullName>
        <ecNumber evidence="7">2.3.2.27</ecNumber>
    </recommendedName>
    <alternativeName>
        <fullName evidence="37">Matrix metalloproteinase-23</fullName>
    </alternativeName>
    <alternativeName>
        <fullName evidence="38">Mind bomb homolog 2</fullName>
    </alternativeName>
    <alternativeName>
        <fullName evidence="39">RING-type E3 ubiquitin transferase MIB2</fullName>
    </alternativeName>
</protein>
<dbReference type="InterPro" id="IPR002110">
    <property type="entry name" value="Ankyrin_rpt"/>
</dbReference>
<dbReference type="InterPro" id="IPR006026">
    <property type="entry name" value="Peptidase_Metallo"/>
</dbReference>
<dbReference type="FunFam" id="2.30.30.40:FF:000044">
    <property type="entry name" value="E3 ubiquitin-protein ligase MIB2, putative"/>
    <property type="match status" value="1"/>
</dbReference>
<evidence type="ECO:0000256" key="20">
    <source>
        <dbReference type="ARBA" id="ARBA00022824"/>
    </source>
</evidence>
<dbReference type="FunFam" id="1.25.40.20:FF:000075">
    <property type="entry name" value="E3 ubiquitin-protein ligase MIB2 isoform X1"/>
    <property type="match status" value="1"/>
</dbReference>
<evidence type="ECO:0000256" key="1">
    <source>
        <dbReference type="ARBA" id="ARBA00000900"/>
    </source>
</evidence>
<evidence type="ECO:0000313" key="51">
    <source>
        <dbReference type="Proteomes" id="UP000030759"/>
    </source>
</evidence>
<evidence type="ECO:0000259" key="48">
    <source>
        <dbReference type="PROSITE" id="PS51416"/>
    </source>
</evidence>
<dbReference type="SUPFAM" id="SSF48403">
    <property type="entry name" value="Ankyrin repeat"/>
    <property type="match status" value="1"/>
</dbReference>
<evidence type="ECO:0000259" key="46">
    <source>
        <dbReference type="PROSITE" id="PS50135"/>
    </source>
</evidence>
<keyword evidence="29 44" id="KW-1015">Disulfide bond</keyword>
<dbReference type="GO" id="GO:0005789">
    <property type="term" value="C:endoplasmic reticulum membrane"/>
    <property type="evidence" value="ECO:0007669"/>
    <property type="project" value="UniProtKB-SubCell"/>
</dbReference>
<feature type="binding site" evidence="41">
    <location>
        <position position="1144"/>
    </location>
    <ligand>
        <name>Ca(2+)</name>
        <dbReference type="ChEBI" id="CHEBI:29108"/>
        <label>1</label>
    </ligand>
</feature>
<feature type="binding site" evidence="41">
    <location>
        <position position="1129"/>
    </location>
    <ligand>
        <name>Zn(2+)</name>
        <dbReference type="ChEBI" id="CHEBI:29105"/>
        <label>1</label>
    </ligand>
</feature>
<evidence type="ECO:0000256" key="15">
    <source>
        <dbReference type="ARBA" id="ARBA00022737"/>
    </source>
</evidence>
<dbReference type="PROSITE" id="PS50297">
    <property type="entry name" value="ANK_REP_REGION"/>
    <property type="match status" value="5"/>
</dbReference>
<dbReference type="PROSITE" id="PS50135">
    <property type="entry name" value="ZF_ZZ_2"/>
    <property type="match status" value="1"/>
</dbReference>
<dbReference type="Gene3D" id="1.10.10.1940">
    <property type="match status" value="1"/>
</dbReference>
<dbReference type="CDD" id="cd00096">
    <property type="entry name" value="Ig"/>
    <property type="match status" value="1"/>
</dbReference>
<dbReference type="InterPro" id="IPR010606">
    <property type="entry name" value="Mib_Herc2"/>
</dbReference>
<dbReference type="PANTHER" id="PTHR24202">
    <property type="entry name" value="E3 UBIQUITIN-PROTEIN LIGASE MIB2"/>
    <property type="match status" value="1"/>
</dbReference>
<keyword evidence="15" id="KW-0677">Repeat</keyword>
<keyword evidence="12" id="KW-0165">Cleavage on pair of basic residues</keyword>
<evidence type="ECO:0000256" key="17">
    <source>
        <dbReference type="ARBA" id="ARBA00022771"/>
    </source>
</evidence>
<evidence type="ECO:0000256" key="7">
    <source>
        <dbReference type="ARBA" id="ARBA00012483"/>
    </source>
</evidence>
<dbReference type="SMART" id="SM00248">
    <property type="entry name" value="ANK"/>
    <property type="match status" value="8"/>
</dbReference>
<feature type="binding site" evidence="41">
    <location>
        <position position="1174"/>
    </location>
    <ligand>
        <name>Zn(2+)</name>
        <dbReference type="ChEBI" id="CHEBI:29105"/>
        <label>2</label>
        <note>catalytic</note>
    </ligand>
</feature>
<evidence type="ECO:0000256" key="35">
    <source>
        <dbReference type="ARBA" id="ARBA00065675"/>
    </source>
</evidence>
<keyword evidence="9" id="KW-0597">Phosphoprotein</keyword>
<evidence type="ECO:0000256" key="14">
    <source>
        <dbReference type="ARBA" id="ARBA00022723"/>
    </source>
</evidence>
<evidence type="ECO:0000256" key="26">
    <source>
        <dbReference type="ARBA" id="ARBA00023043"/>
    </source>
</evidence>
<evidence type="ECO:0000256" key="9">
    <source>
        <dbReference type="ARBA" id="ARBA00022553"/>
    </source>
</evidence>
<dbReference type="PANTHER" id="PTHR24202:SF4">
    <property type="entry name" value="E3 UBIQUITIN-PROTEIN LIGASE MIB2-RELATED"/>
    <property type="match status" value="1"/>
</dbReference>
<evidence type="ECO:0000256" key="23">
    <source>
        <dbReference type="ARBA" id="ARBA00022968"/>
    </source>
</evidence>
<feature type="domain" description="RING-type" evidence="45">
    <location>
        <begin position="834"/>
        <end position="869"/>
    </location>
</feature>
<dbReference type="SMART" id="SM00235">
    <property type="entry name" value="ZnMc"/>
    <property type="match status" value="1"/>
</dbReference>
<feature type="binding site" evidence="41">
    <location>
        <position position="1144"/>
    </location>
    <ligand>
        <name>Ca(2+)</name>
        <dbReference type="ChEBI" id="CHEBI:29108"/>
        <label>3</label>
    </ligand>
</feature>
<dbReference type="SUPFAM" id="SSF159034">
    <property type="entry name" value="Mib/herc2 domain-like"/>
    <property type="match status" value="2"/>
</dbReference>
<dbReference type="Gene3D" id="3.40.390.10">
    <property type="entry name" value="Collagenase (Catalytic Domain)"/>
    <property type="match status" value="1"/>
</dbReference>
<dbReference type="SMART" id="SM00184">
    <property type="entry name" value="RING"/>
    <property type="match status" value="2"/>
</dbReference>
<evidence type="ECO:0000256" key="2">
    <source>
        <dbReference type="ARBA" id="ARBA00004177"/>
    </source>
</evidence>
<gene>
    <name evidence="50" type="ORF">H671_2g6797</name>
</gene>
<keyword evidence="22" id="KW-0832">Ubl conjugation</keyword>
<evidence type="ECO:0000256" key="3">
    <source>
        <dbReference type="ARBA" id="ARBA00004496"/>
    </source>
</evidence>
<feature type="binding site" evidence="41">
    <location>
        <position position="1139"/>
    </location>
    <ligand>
        <name>Zn(2+)</name>
        <dbReference type="ChEBI" id="CHEBI:29105"/>
        <label>1</label>
    </ligand>
</feature>
<keyword evidence="27" id="KW-0472">Membrane</keyword>
<dbReference type="PROSITE" id="PS51416">
    <property type="entry name" value="MIB_HERC2"/>
    <property type="match status" value="2"/>
</dbReference>
<evidence type="ECO:0000256" key="33">
    <source>
        <dbReference type="ARBA" id="ARBA00055848"/>
    </source>
</evidence>
<keyword evidence="25" id="KW-1133">Transmembrane helix</keyword>
<dbReference type="CDD" id="cd02339">
    <property type="entry name" value="ZZ_Mind_bomb"/>
    <property type="match status" value="1"/>
</dbReference>
<evidence type="ECO:0000256" key="25">
    <source>
        <dbReference type="ARBA" id="ARBA00022989"/>
    </source>
</evidence>
<dbReference type="GO" id="GO:0006508">
    <property type="term" value="P:proteolysis"/>
    <property type="evidence" value="ECO:0007669"/>
    <property type="project" value="UniProtKB-KW"/>
</dbReference>
<dbReference type="InterPro" id="IPR013783">
    <property type="entry name" value="Ig-like_fold"/>
</dbReference>
<dbReference type="FunFam" id="3.40.390.10:FF:000024">
    <property type="entry name" value="Matrix metallopeptidase 23B"/>
    <property type="match status" value="1"/>
</dbReference>
<comment type="subunit">
    <text evidence="35">Interacts with actin monomer.</text>
</comment>
<keyword evidence="17 43" id="KW-0863">Zinc-finger</keyword>
<dbReference type="UniPathway" id="UPA00143"/>
<evidence type="ECO:0000256" key="39">
    <source>
        <dbReference type="ARBA" id="ARBA00080621"/>
    </source>
</evidence>
<dbReference type="EC" id="2.3.2.27" evidence="7"/>
<dbReference type="Proteomes" id="UP000030759">
    <property type="component" value="Unassembled WGS sequence"/>
</dbReference>
<comment type="cofactor">
    <cofactor evidence="41">
        <name>Ca(2+)</name>
        <dbReference type="ChEBI" id="CHEBI:29108"/>
    </cofactor>
    <text evidence="41">Can bind about 5 Ca(2+) ions per subunit.</text>
</comment>
<keyword evidence="21 41" id="KW-0862">Zinc</keyword>
<keyword evidence="8" id="KW-0963">Cytoplasm</keyword>
<dbReference type="InterPro" id="IPR043145">
    <property type="entry name" value="Znf_ZZ_sf"/>
</dbReference>
<evidence type="ECO:0000256" key="13">
    <source>
        <dbReference type="ARBA" id="ARBA00022692"/>
    </source>
</evidence>
<evidence type="ECO:0000256" key="36">
    <source>
        <dbReference type="ARBA" id="ARBA00071885"/>
    </source>
</evidence>
<comment type="similarity">
    <text evidence="6">Belongs to the peptidase M10A family.</text>
</comment>
<dbReference type="Pfam" id="PF06701">
    <property type="entry name" value="MIB_HERC2"/>
    <property type="match status" value="2"/>
</dbReference>
<evidence type="ECO:0000256" key="41">
    <source>
        <dbReference type="PIRSR" id="PIRSR621190-2"/>
    </source>
</evidence>
<evidence type="ECO:0000256" key="44">
    <source>
        <dbReference type="PROSITE-ProRule" id="PRU01005"/>
    </source>
</evidence>
<keyword evidence="11" id="KW-0808">Transferase</keyword>
<dbReference type="InterPro" id="IPR001841">
    <property type="entry name" value="Znf_RING"/>
</dbReference>
<feature type="domain" description="RING-type" evidence="45">
    <location>
        <begin position="913"/>
        <end position="946"/>
    </location>
</feature>
<keyword evidence="28" id="KW-0865">Zymogen</keyword>
<dbReference type="InterPro" id="IPR003582">
    <property type="entry name" value="ShKT_dom"/>
</dbReference>
<dbReference type="PROSITE" id="PS51670">
    <property type="entry name" value="SHKT"/>
    <property type="match status" value="1"/>
</dbReference>
<dbReference type="FunFam" id="3.30.60.90:FF:000004">
    <property type="entry name" value="Putative E3 ubiquitin-protein ligase MIB2"/>
    <property type="match status" value="1"/>
</dbReference>
<feature type="domain" description="MIB/HERC2" evidence="48">
    <location>
        <begin position="149"/>
        <end position="227"/>
    </location>
</feature>
<feature type="repeat" description="ANK" evidence="42">
    <location>
        <begin position="530"/>
        <end position="562"/>
    </location>
</feature>
<dbReference type="PROSITE" id="PS50089">
    <property type="entry name" value="ZF_RING_2"/>
    <property type="match status" value="2"/>
</dbReference>
<evidence type="ECO:0000256" key="24">
    <source>
        <dbReference type="ARBA" id="ARBA00022976"/>
    </source>
</evidence>
<keyword evidence="16" id="KW-0967">Endosome</keyword>
<keyword evidence="14 41" id="KW-0479">Metal-binding</keyword>
<dbReference type="InterPro" id="IPR040847">
    <property type="entry name" value="SH3_15"/>
</dbReference>
<dbReference type="FunFam" id="2.60.40.10:FF:000565">
    <property type="entry name" value="Matrix metalloproteinase-23"/>
    <property type="match status" value="1"/>
</dbReference>
<comment type="catalytic activity">
    <reaction evidence="1">
        <text>S-ubiquitinyl-[E2 ubiquitin-conjugating enzyme]-L-cysteine + [acceptor protein]-L-lysine = [E2 ubiquitin-conjugating enzyme]-L-cysteine + N(6)-ubiquitinyl-[acceptor protein]-L-lysine.</text>
        <dbReference type="EC" id="2.3.2.27"/>
    </reaction>
</comment>
<dbReference type="Pfam" id="PF13920">
    <property type="entry name" value="zf-C3HC4_3"/>
    <property type="match status" value="2"/>
</dbReference>
<keyword evidence="32" id="KW-0393">Immunoglobulin domain</keyword>
<evidence type="ECO:0000256" key="4">
    <source>
        <dbReference type="ARBA" id="ARBA00004648"/>
    </source>
</evidence>